<evidence type="ECO:0000256" key="1">
    <source>
        <dbReference type="ARBA" id="ARBA00023125"/>
    </source>
</evidence>
<dbReference type="EMBL" id="CP090145">
    <property type="protein sequence ID" value="UOX33719.1"/>
    <property type="molecule type" value="Genomic_DNA"/>
</dbReference>
<dbReference type="InterPro" id="IPR001867">
    <property type="entry name" value="OmpR/PhoB-type_DNA-bd"/>
</dbReference>
<dbReference type="SUPFAM" id="SSF46894">
    <property type="entry name" value="C-terminal effector domain of the bipartite response regulators"/>
    <property type="match status" value="1"/>
</dbReference>
<keyword evidence="1 2" id="KW-0238">DNA-binding</keyword>
<evidence type="ECO:0000256" key="2">
    <source>
        <dbReference type="PROSITE-ProRule" id="PRU01091"/>
    </source>
</evidence>
<evidence type="ECO:0000259" key="4">
    <source>
        <dbReference type="PROSITE" id="PS51755"/>
    </source>
</evidence>
<dbReference type="Pfam" id="PF00486">
    <property type="entry name" value="Trans_reg_C"/>
    <property type="match status" value="1"/>
</dbReference>
<dbReference type="InterPro" id="IPR036388">
    <property type="entry name" value="WH-like_DNA-bd_sf"/>
</dbReference>
<keyword evidence="3" id="KW-0812">Transmembrane</keyword>
<reference evidence="5" key="2">
    <citation type="submission" date="2022-04" db="EMBL/GenBank/DDBJ databases">
        <title>Complete Genome Sequence of Flavobacterium sediminilitoris YSM-43, Isolated from a Tidal Sediment.</title>
        <authorList>
            <person name="Lee P.A."/>
        </authorList>
    </citation>
    <scope>NUCLEOTIDE SEQUENCE</scope>
    <source>
        <strain evidence="5">YSM-43</strain>
    </source>
</reference>
<keyword evidence="3" id="KW-0472">Membrane</keyword>
<protein>
    <submittedName>
        <fullName evidence="5">Winged helix-turn-helix domain-containing protein</fullName>
    </submittedName>
</protein>
<dbReference type="CDD" id="cd00383">
    <property type="entry name" value="trans_reg_C"/>
    <property type="match status" value="1"/>
</dbReference>
<dbReference type="InterPro" id="IPR016032">
    <property type="entry name" value="Sig_transdc_resp-reg_C-effctor"/>
</dbReference>
<dbReference type="Proteomes" id="UP000830454">
    <property type="component" value="Chromosome"/>
</dbReference>
<feature type="DNA-binding region" description="OmpR/PhoB-type" evidence="2">
    <location>
        <begin position="204"/>
        <end position="301"/>
    </location>
</feature>
<keyword evidence="6" id="KW-1185">Reference proteome</keyword>
<dbReference type="SMART" id="SM00862">
    <property type="entry name" value="Trans_reg_C"/>
    <property type="match status" value="1"/>
</dbReference>
<name>A0ABY4HLI6_9FLAO</name>
<proteinExistence type="predicted"/>
<feature type="transmembrane region" description="Helical" evidence="3">
    <location>
        <begin position="169"/>
        <end position="192"/>
    </location>
</feature>
<gene>
    <name evidence="5" type="ORF">LXD69_17005</name>
</gene>
<evidence type="ECO:0000256" key="3">
    <source>
        <dbReference type="SAM" id="Phobius"/>
    </source>
</evidence>
<organism evidence="5 6">
    <name type="scientific">Flavobacterium sediminilitoris</name>
    <dbReference type="NCBI Taxonomy" id="2024526"/>
    <lineage>
        <taxon>Bacteria</taxon>
        <taxon>Pseudomonadati</taxon>
        <taxon>Bacteroidota</taxon>
        <taxon>Flavobacteriia</taxon>
        <taxon>Flavobacteriales</taxon>
        <taxon>Flavobacteriaceae</taxon>
        <taxon>Flavobacterium</taxon>
    </lineage>
</organism>
<evidence type="ECO:0000313" key="6">
    <source>
        <dbReference type="Proteomes" id="UP000830454"/>
    </source>
</evidence>
<dbReference type="Gene3D" id="1.10.10.10">
    <property type="entry name" value="Winged helix-like DNA-binding domain superfamily/Winged helix DNA-binding domain"/>
    <property type="match status" value="1"/>
</dbReference>
<feature type="domain" description="OmpR/PhoB-type" evidence="4">
    <location>
        <begin position="204"/>
        <end position="301"/>
    </location>
</feature>
<dbReference type="RefSeq" id="WP_246916252.1">
    <property type="nucleotide sequence ID" value="NZ_CP090145.1"/>
</dbReference>
<evidence type="ECO:0000313" key="5">
    <source>
        <dbReference type="EMBL" id="UOX33719.1"/>
    </source>
</evidence>
<sequence length="302" mass="34571">MNNNFNKILLFLFIGFFFSFNTSFSQNTIQDNRIKAALRVVGHQLLLQSNDSTSLVLPIERENNRYKIAFDTEFQFDPNYLVHTMDSVLTHSKIVKKYLVEVEEFDTEKIVYSYEMGIHSSINLVPCRERIPPKSCYTLFLTVLDFYPLHSAETSSDAVKRENVAPKTFISSFVSIGLGLLAITALVCVFLYKRKARSSSSNTTDSIPLGRFIFDKKNMLLKYDNQTIELSSKEANLLAVLHESVNETVERDVILNIVWGDEGDYIGRTLDVFISKLRKKMEADDTIKIMNIRGVGYKLIIN</sequence>
<accession>A0ABY4HLI6</accession>
<keyword evidence="3" id="KW-1133">Transmembrane helix</keyword>
<reference evidence="5" key="1">
    <citation type="submission" date="2021-12" db="EMBL/GenBank/DDBJ databases">
        <authorList>
            <person name="Cha I.-T."/>
            <person name="Lee K.-E."/>
            <person name="Park S.-J."/>
        </authorList>
    </citation>
    <scope>NUCLEOTIDE SEQUENCE</scope>
    <source>
        <strain evidence="5">YSM-43</strain>
    </source>
</reference>
<dbReference type="PROSITE" id="PS51755">
    <property type="entry name" value="OMPR_PHOB"/>
    <property type="match status" value="1"/>
</dbReference>